<dbReference type="EMBL" id="BAUT01000002">
    <property type="protein sequence ID" value="GAE24401.1"/>
    <property type="molecule type" value="Genomic_DNA"/>
</dbReference>
<dbReference type="Proteomes" id="UP000018890">
    <property type="component" value="Unassembled WGS sequence"/>
</dbReference>
<accession>W4PX37</accession>
<organism evidence="1 2">
    <name type="scientific">Halalkalibacter wakoensis JCM 9140</name>
    <dbReference type="NCBI Taxonomy" id="1236970"/>
    <lineage>
        <taxon>Bacteria</taxon>
        <taxon>Bacillati</taxon>
        <taxon>Bacillota</taxon>
        <taxon>Bacilli</taxon>
        <taxon>Bacillales</taxon>
        <taxon>Bacillaceae</taxon>
        <taxon>Halalkalibacter</taxon>
    </lineage>
</organism>
<name>W4PX37_9BACI</name>
<evidence type="ECO:0000313" key="1">
    <source>
        <dbReference type="EMBL" id="GAE24401.1"/>
    </source>
</evidence>
<proteinExistence type="predicted"/>
<comment type="caution">
    <text evidence="1">The sequence shown here is derived from an EMBL/GenBank/DDBJ whole genome shotgun (WGS) entry which is preliminary data.</text>
</comment>
<reference evidence="1" key="1">
    <citation type="journal article" date="2014" name="Genome Announc.">
        <title>Draft Genome Sequences of Three Alkaliphilic Bacillus Strains, Bacillus wakoensis JCM 9140T, Bacillus akibai JCM 9157T, and Bacillus hemicellulosilyticus JCM 9152T.</title>
        <authorList>
            <person name="Yuki M."/>
            <person name="Oshima K."/>
            <person name="Suda W."/>
            <person name="Oshida Y."/>
            <person name="Kitamura K."/>
            <person name="Iida T."/>
            <person name="Hattori M."/>
            <person name="Ohkuma M."/>
        </authorList>
    </citation>
    <scope>NUCLEOTIDE SEQUENCE [LARGE SCALE GENOMIC DNA]</scope>
    <source>
        <strain evidence="1">JCM 9140</strain>
    </source>
</reference>
<evidence type="ECO:0000313" key="2">
    <source>
        <dbReference type="Proteomes" id="UP000018890"/>
    </source>
</evidence>
<keyword evidence="2" id="KW-1185">Reference proteome</keyword>
<protein>
    <submittedName>
        <fullName evidence="1">Uncharacterized protein</fullName>
    </submittedName>
</protein>
<sequence length="95" mass="10927">MRDDKKPRKLIRTVRPARTGREGIDPATGSDYWLHKDVMEEDTKQHVSDELIIYNEDQTCEECGKKLPTKDELSCQDCIMESLLKGEGKPDGKIY</sequence>
<gene>
    <name evidence="1" type="ORF">JCM9140_321</name>
</gene>
<dbReference type="OrthoDB" id="9997410at2"/>
<dbReference type="RefSeq" id="WP_034741351.1">
    <property type="nucleotide sequence ID" value="NZ_BAUT01000002.1"/>
</dbReference>
<dbReference type="AlphaFoldDB" id="W4PX37"/>